<dbReference type="InterPro" id="IPR036812">
    <property type="entry name" value="NAD(P)_OxRdtase_dom_sf"/>
</dbReference>
<sequence>MSSAKTLSLRTTVRLPSGYEMPILGLGVFENDECAPACLAALQCGYRHIDTARYYKNEAQVGQAVRESGIPREEIFVTSKIYHPEHGYENTLAALQDSLDKFGCNYFDLYLIHSGLSGKEKRLETWRALIDARNAGKIKSIGVSNYGPQHIEEIRAAGLELPAVNQIELHPFCQQRPIVKYCREQGIVVQAYSPLVQGRLDDPVLLRLAEKHGKDAAQIAIRWSLQHGHVPLPKSARPERILSNSQVFDFELSEEDMAAIDALDRGKEGAITWNPVDCP</sequence>
<keyword evidence="8" id="KW-1185">Reference proteome</keyword>
<feature type="site" description="Lowers pKa of active site Tyr" evidence="5">
    <location>
        <position position="80"/>
    </location>
</feature>
<dbReference type="STRING" id="139420.A0A371CZJ0"/>
<dbReference type="PROSITE" id="PS00062">
    <property type="entry name" value="ALDOKETO_REDUCTASE_2"/>
    <property type="match status" value="1"/>
</dbReference>
<dbReference type="PANTHER" id="PTHR43827:SF13">
    <property type="entry name" value="ALDO_KETO REDUCTASE FAMILY PROTEIN"/>
    <property type="match status" value="1"/>
</dbReference>
<evidence type="ECO:0000313" key="8">
    <source>
        <dbReference type="Proteomes" id="UP000256964"/>
    </source>
</evidence>
<feature type="active site" description="Proton donor" evidence="3">
    <location>
        <position position="55"/>
    </location>
</feature>
<comment type="similarity">
    <text evidence="1">Belongs to the aldo/keto reductase family.</text>
</comment>
<dbReference type="SUPFAM" id="SSF51430">
    <property type="entry name" value="NAD(P)-linked oxidoreductase"/>
    <property type="match status" value="1"/>
</dbReference>
<evidence type="ECO:0000256" key="5">
    <source>
        <dbReference type="PIRSR" id="PIRSR000097-3"/>
    </source>
</evidence>
<dbReference type="OrthoDB" id="416253at2759"/>
<protein>
    <submittedName>
        <fullName evidence="7">Aldo/keto reductase</fullName>
    </submittedName>
</protein>
<keyword evidence="2" id="KW-0560">Oxidoreductase</keyword>
<evidence type="ECO:0000259" key="6">
    <source>
        <dbReference type="Pfam" id="PF00248"/>
    </source>
</evidence>
<gene>
    <name evidence="7" type="ORF">OH76DRAFT_1407895</name>
</gene>
<dbReference type="Pfam" id="PF00248">
    <property type="entry name" value="Aldo_ket_red"/>
    <property type="match status" value="1"/>
</dbReference>
<dbReference type="PRINTS" id="PR00069">
    <property type="entry name" value="ALDKETRDTASE"/>
</dbReference>
<dbReference type="EMBL" id="KZ857435">
    <property type="protein sequence ID" value="RDX45701.1"/>
    <property type="molecule type" value="Genomic_DNA"/>
</dbReference>
<dbReference type="FunFam" id="3.20.20.100:FF:000015">
    <property type="entry name" value="Oxidoreductase, aldo/keto reductase family"/>
    <property type="match status" value="1"/>
</dbReference>
<organism evidence="7 8">
    <name type="scientific">Lentinus brumalis</name>
    <dbReference type="NCBI Taxonomy" id="2498619"/>
    <lineage>
        <taxon>Eukaryota</taxon>
        <taxon>Fungi</taxon>
        <taxon>Dikarya</taxon>
        <taxon>Basidiomycota</taxon>
        <taxon>Agaricomycotina</taxon>
        <taxon>Agaricomycetes</taxon>
        <taxon>Polyporales</taxon>
        <taxon>Polyporaceae</taxon>
        <taxon>Lentinus</taxon>
    </lineage>
</organism>
<proteinExistence type="inferred from homology"/>
<dbReference type="PROSITE" id="PS00798">
    <property type="entry name" value="ALDOKETO_REDUCTASE_1"/>
    <property type="match status" value="1"/>
</dbReference>
<dbReference type="AlphaFoldDB" id="A0A371CZJ0"/>
<evidence type="ECO:0000256" key="4">
    <source>
        <dbReference type="PIRSR" id="PIRSR000097-2"/>
    </source>
</evidence>
<dbReference type="InterPro" id="IPR020471">
    <property type="entry name" value="AKR"/>
</dbReference>
<name>A0A371CZJ0_9APHY</name>
<dbReference type="InterPro" id="IPR018170">
    <property type="entry name" value="Aldo/ket_reductase_CS"/>
</dbReference>
<reference evidence="7 8" key="1">
    <citation type="journal article" date="2018" name="Biotechnol. Biofuels">
        <title>Integrative visual omics of the white-rot fungus Polyporus brumalis exposes the biotechnological potential of its oxidative enzymes for delignifying raw plant biomass.</title>
        <authorList>
            <person name="Miyauchi S."/>
            <person name="Rancon A."/>
            <person name="Drula E."/>
            <person name="Hage H."/>
            <person name="Chaduli D."/>
            <person name="Favel A."/>
            <person name="Grisel S."/>
            <person name="Henrissat B."/>
            <person name="Herpoel-Gimbert I."/>
            <person name="Ruiz-Duenas F.J."/>
            <person name="Chevret D."/>
            <person name="Hainaut M."/>
            <person name="Lin J."/>
            <person name="Wang M."/>
            <person name="Pangilinan J."/>
            <person name="Lipzen A."/>
            <person name="Lesage-Meessen L."/>
            <person name="Navarro D."/>
            <person name="Riley R."/>
            <person name="Grigoriev I.V."/>
            <person name="Zhou S."/>
            <person name="Raouche S."/>
            <person name="Rosso M.N."/>
        </authorList>
    </citation>
    <scope>NUCLEOTIDE SEQUENCE [LARGE SCALE GENOMIC DNA]</scope>
    <source>
        <strain evidence="7 8">BRFM 1820</strain>
    </source>
</reference>
<dbReference type="GO" id="GO:0016491">
    <property type="term" value="F:oxidoreductase activity"/>
    <property type="evidence" value="ECO:0007669"/>
    <property type="project" value="UniProtKB-KW"/>
</dbReference>
<feature type="domain" description="NADP-dependent oxidoreductase" evidence="6">
    <location>
        <begin position="30"/>
        <end position="264"/>
    </location>
</feature>
<dbReference type="Proteomes" id="UP000256964">
    <property type="component" value="Unassembled WGS sequence"/>
</dbReference>
<feature type="binding site" evidence="4">
    <location>
        <position position="113"/>
    </location>
    <ligand>
        <name>substrate</name>
    </ligand>
</feature>
<evidence type="ECO:0000256" key="1">
    <source>
        <dbReference type="ARBA" id="ARBA00007905"/>
    </source>
</evidence>
<dbReference type="Gene3D" id="3.20.20.100">
    <property type="entry name" value="NADP-dependent oxidoreductase domain"/>
    <property type="match status" value="1"/>
</dbReference>
<dbReference type="CDD" id="cd19071">
    <property type="entry name" value="AKR_AKR1-5-like"/>
    <property type="match status" value="1"/>
</dbReference>
<evidence type="ECO:0000256" key="2">
    <source>
        <dbReference type="ARBA" id="ARBA00023002"/>
    </source>
</evidence>
<dbReference type="PANTHER" id="PTHR43827">
    <property type="entry name" value="2,5-DIKETO-D-GLUCONIC ACID REDUCTASE"/>
    <property type="match status" value="1"/>
</dbReference>
<evidence type="ECO:0000313" key="7">
    <source>
        <dbReference type="EMBL" id="RDX45701.1"/>
    </source>
</evidence>
<evidence type="ECO:0000256" key="3">
    <source>
        <dbReference type="PIRSR" id="PIRSR000097-1"/>
    </source>
</evidence>
<dbReference type="InterPro" id="IPR023210">
    <property type="entry name" value="NADP_OxRdtase_dom"/>
</dbReference>
<dbReference type="PIRSF" id="PIRSF000097">
    <property type="entry name" value="AKR"/>
    <property type="match status" value="1"/>
</dbReference>
<accession>A0A371CZJ0</accession>